<evidence type="ECO:0000259" key="1">
    <source>
        <dbReference type="Pfam" id="PF03807"/>
    </source>
</evidence>
<dbReference type="EMBL" id="JAYKXP010000002">
    <property type="protein sequence ID" value="KAK7060753.1"/>
    <property type="molecule type" value="Genomic_DNA"/>
</dbReference>
<dbReference type="Pfam" id="PF03807">
    <property type="entry name" value="F420_oxidored"/>
    <property type="match status" value="1"/>
</dbReference>
<reference evidence="2 3" key="1">
    <citation type="submission" date="2024-01" db="EMBL/GenBank/DDBJ databases">
        <title>A draft genome for a cacao thread blight-causing isolate of Paramarasmius palmivorus.</title>
        <authorList>
            <person name="Baruah I.K."/>
            <person name="Bukari Y."/>
            <person name="Amoako-Attah I."/>
            <person name="Meinhardt L.W."/>
            <person name="Bailey B.A."/>
            <person name="Cohen S.P."/>
        </authorList>
    </citation>
    <scope>NUCLEOTIDE SEQUENCE [LARGE SCALE GENOMIC DNA]</scope>
    <source>
        <strain evidence="2 3">GH-12</strain>
    </source>
</reference>
<dbReference type="Proteomes" id="UP001383192">
    <property type="component" value="Unassembled WGS sequence"/>
</dbReference>
<evidence type="ECO:0000313" key="3">
    <source>
        <dbReference type="Proteomes" id="UP001383192"/>
    </source>
</evidence>
<sequence>MSASQSTIALLAPGGMGSKIALRLSQTSGGTILTNLEGRSETTRQRAAESGMMHASYADIIAKADYIFSVVPPKDAFDVAQQIVSAAKESEKGKEKRNYLR</sequence>
<name>A0AAW0E6D0_9AGAR</name>
<comment type="caution">
    <text evidence="2">The sequence shown here is derived from an EMBL/GenBank/DDBJ whole genome shotgun (WGS) entry which is preliminary data.</text>
</comment>
<organism evidence="2 3">
    <name type="scientific">Paramarasmius palmivorus</name>
    <dbReference type="NCBI Taxonomy" id="297713"/>
    <lineage>
        <taxon>Eukaryota</taxon>
        <taxon>Fungi</taxon>
        <taxon>Dikarya</taxon>
        <taxon>Basidiomycota</taxon>
        <taxon>Agaricomycotina</taxon>
        <taxon>Agaricomycetes</taxon>
        <taxon>Agaricomycetidae</taxon>
        <taxon>Agaricales</taxon>
        <taxon>Marasmiineae</taxon>
        <taxon>Marasmiaceae</taxon>
        <taxon>Paramarasmius</taxon>
    </lineage>
</organism>
<proteinExistence type="predicted"/>
<dbReference type="InterPro" id="IPR028939">
    <property type="entry name" value="P5C_Rdtase_cat_N"/>
</dbReference>
<dbReference type="InterPro" id="IPR036291">
    <property type="entry name" value="NAD(P)-bd_dom_sf"/>
</dbReference>
<accession>A0AAW0E6D0</accession>
<dbReference type="Gene3D" id="3.40.50.720">
    <property type="entry name" value="NAD(P)-binding Rossmann-like Domain"/>
    <property type="match status" value="1"/>
</dbReference>
<dbReference type="SUPFAM" id="SSF51735">
    <property type="entry name" value="NAD(P)-binding Rossmann-fold domains"/>
    <property type="match status" value="1"/>
</dbReference>
<feature type="domain" description="Pyrroline-5-carboxylate reductase catalytic N-terminal" evidence="1">
    <location>
        <begin position="7"/>
        <end position="88"/>
    </location>
</feature>
<gene>
    <name evidence="2" type="ORF">VNI00_000485</name>
</gene>
<dbReference type="AlphaFoldDB" id="A0AAW0E6D0"/>
<evidence type="ECO:0000313" key="2">
    <source>
        <dbReference type="EMBL" id="KAK7060753.1"/>
    </source>
</evidence>
<protein>
    <recommendedName>
        <fullName evidence="1">Pyrroline-5-carboxylate reductase catalytic N-terminal domain-containing protein</fullName>
    </recommendedName>
</protein>
<keyword evidence="3" id="KW-1185">Reference proteome</keyword>